<feature type="compositionally biased region" description="Low complexity" evidence="1">
    <location>
        <begin position="1484"/>
        <end position="1495"/>
    </location>
</feature>
<organism evidence="2 3">
    <name type="scientific">Emergencia timonensis</name>
    <dbReference type="NCBI Taxonomy" id="1776384"/>
    <lineage>
        <taxon>Bacteria</taxon>
        <taxon>Bacillati</taxon>
        <taxon>Bacillota</taxon>
        <taxon>Clostridia</taxon>
        <taxon>Peptostreptococcales</taxon>
        <taxon>Anaerovoracaceae</taxon>
        <taxon>Emergencia</taxon>
    </lineage>
</organism>
<dbReference type="OrthoDB" id="3171482at2"/>
<dbReference type="Proteomes" id="UP000284841">
    <property type="component" value="Unassembled WGS sequence"/>
</dbReference>
<feature type="compositionally biased region" description="Gly residues" evidence="1">
    <location>
        <begin position="1496"/>
        <end position="1520"/>
    </location>
</feature>
<dbReference type="STRING" id="1776384.GCA_900086585_01451"/>
<sequence>MDKLKKNISAKAKCLWRTERGRAAQRLLVMTLSLCMMVTLIPSTGFAASSEETPLNSSVTSFTSGTVYTIASQEQLTRLATLVNDGRSTEGCTFKLTANINLSGGWTPIGNKDNQFMGTFDGNSHVIYHLNVNASTRYAGLFGRIGTSAVIQDLGIEDAKVISTDNDVAIMAGNAQGGSINGCYVSGEVKGKSAVSGILGSTHSASYPTSVTDCYARVSLTKTGTTKDIAGISGWNESTSIEITNCYSACIGEVRPIAGWSDGGAVNNGQFVSTYFDKTLSPNFSEGSGRIDLGKTSEELKQQKTYSGWDFNSTWTIDPAKNGGYPYLQGFEPGLGGAPGSVSVTLKDKDGQPVSDKTVEIQESSKETDIIPLNHQGEGVYSGTVTTTGGIYDVYLDGEKTDITIAQNGSNAASVVIENVTTGGAPGSHTHDGIAYTAIDQSFSGGALEGNIYLDRQVTLTSSVIVKNGKTLNLCLNGNTLSNSSSGAIEVESGGTLNLCDCGSGGKVAGGSYASIKNYGTTKISGGTMISMYDNGIVNYSGEIYLSGLPIITSGSSYASIYMSSGKLFANDGNETQSYYTGDKLTLNCGNYSSGSIAVYGVNDSNKDRFTLKNTNYELQKGTDHNLHNLVIKGIDKKISWQDDNGQNLSGDAYPTGAEYGAGIILPDVPAKPGFIAIGWLYSRDSGITWSNAIWKNYDDIRTDITFKPLYTVDFAGGTGTAQDPYQLSTAAQLKTLADLVNAGNIEYNSKYYKLTANIDLSSICSSNNGSWTPIGNSSNSFGGKLDGNHQTISGLYIDKPTSDYQGLFGDISGSSAFVRNLKLTDVNITGNHRVGAIAGSVSYAEITGCTVSGSVTGYKNIGAVAGTASGSGVSSNDVDGCRVKVLPPAGYTADANGIMAFKNSSNIIDVEGFYNGNWIQTTYSDNGYEIQSENMTDDNITAKASFINDGRYVQLSYTVTANRGAITDGKLAVHADVKIGDNDRAAVEAIQAADGQVIGLKMVEDNTSNSTYNAQFNLYFAGAGGVTPVNTYWFGNYSDRNKNCFNQLAEENKSSSGTYSKDGDIFTKLSGTDSGMAFSWQNINLKAGESKTYSVILGVGEKSDPPEWETGGDTSPISLTLATEQQALSINVSAKVAHVDGVTASLFYDIDGGEGIKLGDFIPGKDTDSITEILDISNLKAGSHDLHFWVVNSSGAASSAVTKTITINEKGEISGGLDGDIPPAGETTQEKLDKLFGQGNVTFDEENHKIVINKDIQLENTVAINKDVTGEKDVVIDLNDNNITVKPDSGNGKDAIVVDHETKVTISGGGSITGGNGTGNGAGGNAVSGSGSVIVTDGTTLSGGNGAGTGTGGSGAAMSGDGKATISGGTSIGGNGAIGGAGVQTENGTITVENGGKVVGGNGTTGGTGGTGAKTDSGKITVGTSSIVSGGAGGKGNNNTAGGNGGIGTSTASGSTIVNGTVTGGNGGNGAGGKDGGNGGTGAKTESGSIDGNGTIIGGNGGNISDGGSGKPGTGGTAIDGGSFDSGTAVPGVGGMNANATVESKPGAPAVTAPEENLINGAVTDEERNNNEITQIDVTLSVEEKPNPADKDLVDSKVTANQRIGVYLDIILEKTISKATGNPVTQAVTNAVKPITITVAIPENMRDGSNYKIIRVHNGSSEVIVPAHDQSAHTLTFETDKFSTYAIAYEPKGTSVPPYTPGEKNPVTSSGEKTTLKQDSAIKDGVESVTVSDSDADRLIAAIEKEQAKEVIIETQPKSTVSKADAVEVSLPVKVPGAMIKTGTSKLTYQIGDFIITFDRKAIKAIKAQAKGETLLLTAKRDFDGTWGVKVTDKDGEAFTVQIKMTSGKADINYFNGGTAKVSVRTQTESSAEYVYASGKIAAFTNEMKDGWLIYTTDRFDSIPYWGAIAKAGVQKTKVISLKTKARKGSVTLTWKKSRSGYKVDGYQVWRSIKKNSGYKLMRTTKSQTYKNTKSLKKGVRYYYKVRGYRTIDGKKIYTKWSPKAYRTAK</sequence>
<feature type="region of interest" description="Disordered" evidence="1">
    <location>
        <begin position="1695"/>
        <end position="1716"/>
    </location>
</feature>
<dbReference type="Gene3D" id="2.60.40.10">
    <property type="entry name" value="Immunoglobulins"/>
    <property type="match status" value="1"/>
</dbReference>
<evidence type="ECO:0008006" key="4">
    <source>
        <dbReference type="Google" id="ProtNLM"/>
    </source>
</evidence>
<accession>A0A415DVM7</accession>
<dbReference type="CDD" id="cd00063">
    <property type="entry name" value="FN3"/>
    <property type="match status" value="1"/>
</dbReference>
<gene>
    <name evidence="2" type="ORF">DW099_16420</name>
</gene>
<keyword evidence="3" id="KW-1185">Reference proteome</keyword>
<dbReference type="Gene3D" id="2.160.20.110">
    <property type="match status" value="2"/>
</dbReference>
<evidence type="ECO:0000313" key="3">
    <source>
        <dbReference type="Proteomes" id="UP000284841"/>
    </source>
</evidence>
<feature type="region of interest" description="Disordered" evidence="1">
    <location>
        <begin position="1459"/>
        <end position="1527"/>
    </location>
</feature>
<proteinExistence type="predicted"/>
<protein>
    <recommendedName>
        <fullName evidence="4">Fibronectin type-III domain-containing protein</fullName>
    </recommendedName>
</protein>
<dbReference type="InterPro" id="IPR013783">
    <property type="entry name" value="Ig-like_fold"/>
</dbReference>
<dbReference type="SUPFAM" id="SSF49265">
    <property type="entry name" value="Fibronectin type III"/>
    <property type="match status" value="1"/>
</dbReference>
<evidence type="ECO:0000313" key="2">
    <source>
        <dbReference type="EMBL" id="RHJ84562.1"/>
    </source>
</evidence>
<feature type="compositionally biased region" description="Gly residues" evidence="1">
    <location>
        <begin position="1463"/>
        <end position="1483"/>
    </location>
</feature>
<name>A0A415DVM7_9FIRM</name>
<reference evidence="2 3" key="1">
    <citation type="submission" date="2018-08" db="EMBL/GenBank/DDBJ databases">
        <title>A genome reference for cultivated species of the human gut microbiota.</title>
        <authorList>
            <person name="Zou Y."/>
            <person name="Xue W."/>
            <person name="Luo G."/>
        </authorList>
    </citation>
    <scope>NUCLEOTIDE SEQUENCE [LARGE SCALE GENOMIC DNA]</scope>
    <source>
        <strain evidence="2 3">AM07-24</strain>
    </source>
</reference>
<dbReference type="InterPro" id="IPR003961">
    <property type="entry name" value="FN3_dom"/>
</dbReference>
<comment type="caution">
    <text evidence="2">The sequence shown here is derived from an EMBL/GenBank/DDBJ whole genome shotgun (WGS) entry which is preliminary data.</text>
</comment>
<evidence type="ECO:0000256" key="1">
    <source>
        <dbReference type="SAM" id="MobiDB-lite"/>
    </source>
</evidence>
<dbReference type="EMBL" id="QRMS01000006">
    <property type="protein sequence ID" value="RHJ84562.1"/>
    <property type="molecule type" value="Genomic_DNA"/>
</dbReference>
<dbReference type="InterPro" id="IPR036116">
    <property type="entry name" value="FN3_sf"/>
</dbReference>
<dbReference type="RefSeq" id="WP_118336405.1">
    <property type="nucleotide sequence ID" value="NZ_AP025567.1"/>
</dbReference>